<dbReference type="InterPro" id="IPR032675">
    <property type="entry name" value="LRR_dom_sf"/>
</dbReference>
<evidence type="ECO:0000313" key="8">
    <source>
        <dbReference type="Proteomes" id="UP000271889"/>
    </source>
</evidence>
<dbReference type="SMART" id="SM00365">
    <property type="entry name" value="LRR_SD22"/>
    <property type="match status" value="6"/>
</dbReference>
<dbReference type="Proteomes" id="UP000271889">
    <property type="component" value="Unassembled WGS sequence"/>
</dbReference>
<name>A0A3P7MNP5_CYLGO</name>
<gene>
    <name evidence="7" type="ORF">CGOC_LOCUS9957</name>
</gene>
<evidence type="ECO:0000256" key="2">
    <source>
        <dbReference type="ARBA" id="ARBA00006453"/>
    </source>
</evidence>
<keyword evidence="5" id="KW-0969">Cilium</keyword>
<proteinExistence type="inferred from homology"/>
<evidence type="ECO:0000256" key="1">
    <source>
        <dbReference type="ARBA" id="ARBA00004138"/>
    </source>
</evidence>
<keyword evidence="8" id="KW-1185">Reference proteome</keyword>
<reference evidence="7 8" key="1">
    <citation type="submission" date="2018-11" db="EMBL/GenBank/DDBJ databases">
        <authorList>
            <consortium name="Pathogen Informatics"/>
        </authorList>
    </citation>
    <scope>NUCLEOTIDE SEQUENCE [LARGE SCALE GENOMIC DNA]</scope>
</reference>
<evidence type="ECO:0000256" key="5">
    <source>
        <dbReference type="ARBA" id="ARBA00023069"/>
    </source>
</evidence>
<dbReference type="PANTHER" id="PTHR45973:SF9">
    <property type="entry name" value="LEUCINE-RICH REPEAT-CONTAINING PROTEIN 46"/>
    <property type="match status" value="1"/>
</dbReference>
<dbReference type="AlphaFoldDB" id="A0A3P7MNP5"/>
<dbReference type="InterPro" id="IPR050576">
    <property type="entry name" value="Cilia_flagella_integrity"/>
</dbReference>
<sequence length="234" mass="26566">MYGQSLRLCSLELLELADNRIGKIENLEELTGLKKLFLGANQITVIEGLSTLKELTVLSFIGNAIRDIEGLSTLTKLMDLSIAQNGITRIAGLVYLKLSLKNPENLAIGFVKTLFSHLLSDLFRLTNNLALSCLDLNDNRIEKIENLQHLVNLRSLWIRKNKIANWSEVAYLNRLPLLRDVAFEMNPIYSTQHFYRNRIREILPKIKIIDGFPARWITGDPWQELSEGSEGSCA</sequence>
<evidence type="ECO:0000313" key="7">
    <source>
        <dbReference type="EMBL" id="VDN24947.1"/>
    </source>
</evidence>
<dbReference type="Gene3D" id="3.80.10.10">
    <property type="entry name" value="Ribonuclease Inhibitor"/>
    <property type="match status" value="2"/>
</dbReference>
<dbReference type="PROSITE" id="PS51450">
    <property type="entry name" value="LRR"/>
    <property type="match status" value="6"/>
</dbReference>
<dbReference type="Pfam" id="PF12799">
    <property type="entry name" value="LRR_4"/>
    <property type="match status" value="2"/>
</dbReference>
<comment type="similarity">
    <text evidence="2">Belongs to the DNAAF1 family.</text>
</comment>
<dbReference type="SUPFAM" id="SSF52058">
    <property type="entry name" value="L domain-like"/>
    <property type="match status" value="1"/>
</dbReference>
<dbReference type="InterPro" id="IPR025875">
    <property type="entry name" value="Leu-rich_rpt_4"/>
</dbReference>
<organism evidence="7 8">
    <name type="scientific">Cylicostephanus goldi</name>
    <name type="common">Nematode worm</name>
    <dbReference type="NCBI Taxonomy" id="71465"/>
    <lineage>
        <taxon>Eukaryota</taxon>
        <taxon>Metazoa</taxon>
        <taxon>Ecdysozoa</taxon>
        <taxon>Nematoda</taxon>
        <taxon>Chromadorea</taxon>
        <taxon>Rhabditida</taxon>
        <taxon>Rhabditina</taxon>
        <taxon>Rhabditomorpha</taxon>
        <taxon>Strongyloidea</taxon>
        <taxon>Strongylidae</taxon>
        <taxon>Cylicostephanus</taxon>
    </lineage>
</organism>
<evidence type="ECO:0008006" key="9">
    <source>
        <dbReference type="Google" id="ProtNLM"/>
    </source>
</evidence>
<dbReference type="OrthoDB" id="7451790at2759"/>
<comment type="subcellular location">
    <subcellularLocation>
        <location evidence="1">Cell projection</location>
        <location evidence="1">Cilium</location>
    </subcellularLocation>
</comment>
<dbReference type="InterPro" id="IPR001611">
    <property type="entry name" value="Leu-rich_rpt"/>
</dbReference>
<dbReference type="PANTHER" id="PTHR45973">
    <property type="entry name" value="PROTEIN PHOSPHATASE 1 REGULATORY SUBUNIT SDS22-RELATED"/>
    <property type="match status" value="1"/>
</dbReference>
<keyword evidence="3" id="KW-0433">Leucine-rich repeat</keyword>
<dbReference type="EMBL" id="UYRV01109108">
    <property type="protein sequence ID" value="VDN24947.1"/>
    <property type="molecule type" value="Genomic_DNA"/>
</dbReference>
<dbReference type="GO" id="GO:0005929">
    <property type="term" value="C:cilium"/>
    <property type="evidence" value="ECO:0007669"/>
    <property type="project" value="UniProtKB-SubCell"/>
</dbReference>
<evidence type="ECO:0000256" key="3">
    <source>
        <dbReference type="ARBA" id="ARBA00022614"/>
    </source>
</evidence>
<evidence type="ECO:0000256" key="6">
    <source>
        <dbReference type="ARBA" id="ARBA00023273"/>
    </source>
</evidence>
<accession>A0A3P7MNP5</accession>
<protein>
    <recommendedName>
        <fullName evidence="9">Dynein assembly factor 1, axonemal homolog</fullName>
    </recommendedName>
</protein>
<keyword evidence="4" id="KW-0677">Repeat</keyword>
<evidence type="ECO:0000256" key="4">
    <source>
        <dbReference type="ARBA" id="ARBA00022737"/>
    </source>
</evidence>
<keyword evidence="6" id="KW-0966">Cell projection</keyword>